<dbReference type="Pfam" id="PF03184">
    <property type="entry name" value="DDE_1"/>
    <property type="match status" value="1"/>
</dbReference>
<sequence>MAPKGRTSIKGKVRKTKKYVREQYTYEHRLATINYLARTGDMRATIDRFLKNSSGNERAAARVLIQGWKANRATIETACQNPKTARSFRLRPKGKGIVLSAFSELRLVSWINDIRRDGVPVCSALLRGRALEIATEQGIPSGQFRASKSWIGGFLQRHRLSFRARTHHGQQTPVDAERTAREFAQEVCTEVEEKGIVNVVNADQTGVNFELVPKRTVSDTGAKTVWVRCGKTEKSRLTVMVTGDIFGNKYRLYTVMKTSGSKLPDVEKVNKEQRHGFGRGVWKEVEPLQREFDMQIYANKTAWWNSDISLAYLDSLFGHRTHASRPIMLLLDHFSGHWTDDVVARAKSLNIVLKKIPAGLTWRAQPADVAWIKGFKDAIRRSWVDELRSQLTHHRQATPTATFALVPPNRRKISAWIADAWAGVRGSTIVNGFVRCGYIERPACASVDAEDEAETFDASDVVASLMPSRRLSKSMAEKLEVIEWIEKEGGGVPTRATSYFQNTKGWQDSSAQIRYWWKKRNEIKASSPTQLRLKGGGAKPQLDVIEDVIFDMIIARRSDKQKPRTSGSVGS</sequence>
<name>A0AAD5Q5U8_PYTIN</name>
<protein>
    <recommendedName>
        <fullName evidence="2">HTH CENPB-type domain-containing protein</fullName>
    </recommendedName>
</protein>
<dbReference type="Pfam" id="PF03221">
    <property type="entry name" value="HTH_Tnp_Tc5"/>
    <property type="match status" value="1"/>
</dbReference>
<evidence type="ECO:0000313" key="3">
    <source>
        <dbReference type="EMBL" id="KAJ0392135.1"/>
    </source>
</evidence>
<dbReference type="SUPFAM" id="SSF46689">
    <property type="entry name" value="Homeodomain-like"/>
    <property type="match status" value="1"/>
</dbReference>
<dbReference type="EMBL" id="JAKCXM010000709">
    <property type="protein sequence ID" value="KAJ0392135.1"/>
    <property type="molecule type" value="Genomic_DNA"/>
</dbReference>
<comment type="caution">
    <text evidence="3">The sequence shown here is derived from an EMBL/GenBank/DDBJ whole genome shotgun (WGS) entry which is preliminary data.</text>
</comment>
<dbReference type="PROSITE" id="PS51253">
    <property type="entry name" value="HTH_CENPB"/>
    <property type="match status" value="1"/>
</dbReference>
<gene>
    <name evidence="3" type="ORF">P43SY_003714</name>
</gene>
<evidence type="ECO:0000313" key="4">
    <source>
        <dbReference type="Proteomes" id="UP001209570"/>
    </source>
</evidence>
<dbReference type="Gene3D" id="1.10.10.60">
    <property type="entry name" value="Homeodomain-like"/>
    <property type="match status" value="1"/>
</dbReference>
<dbReference type="InterPro" id="IPR006600">
    <property type="entry name" value="HTH_CenpB_DNA-bd_dom"/>
</dbReference>
<dbReference type="PANTHER" id="PTHR19303">
    <property type="entry name" value="TRANSPOSON"/>
    <property type="match status" value="1"/>
</dbReference>
<reference evidence="3" key="1">
    <citation type="submission" date="2021-12" db="EMBL/GenBank/DDBJ databases">
        <title>Prjna785345.</title>
        <authorList>
            <person name="Rujirawat T."/>
            <person name="Krajaejun T."/>
        </authorList>
    </citation>
    <scope>NUCLEOTIDE SEQUENCE</scope>
    <source>
        <strain evidence="3">Pi057C3</strain>
    </source>
</reference>
<evidence type="ECO:0000259" key="2">
    <source>
        <dbReference type="PROSITE" id="PS51253"/>
    </source>
</evidence>
<dbReference type="InterPro" id="IPR004875">
    <property type="entry name" value="DDE_SF_endonuclease_dom"/>
</dbReference>
<keyword evidence="1" id="KW-0238">DNA-binding</keyword>
<organism evidence="3 4">
    <name type="scientific">Pythium insidiosum</name>
    <name type="common">Pythiosis disease agent</name>
    <dbReference type="NCBI Taxonomy" id="114742"/>
    <lineage>
        <taxon>Eukaryota</taxon>
        <taxon>Sar</taxon>
        <taxon>Stramenopiles</taxon>
        <taxon>Oomycota</taxon>
        <taxon>Peronosporomycetes</taxon>
        <taxon>Pythiales</taxon>
        <taxon>Pythiaceae</taxon>
        <taxon>Pythium</taxon>
    </lineage>
</organism>
<dbReference type="Proteomes" id="UP001209570">
    <property type="component" value="Unassembled WGS sequence"/>
</dbReference>
<keyword evidence="4" id="KW-1185">Reference proteome</keyword>
<dbReference type="SMART" id="SM00674">
    <property type="entry name" value="CENPB"/>
    <property type="match status" value="1"/>
</dbReference>
<accession>A0AAD5Q5U8</accession>
<feature type="domain" description="HTH CENPB-type" evidence="2">
    <location>
        <begin position="91"/>
        <end position="164"/>
    </location>
</feature>
<dbReference type="PANTHER" id="PTHR19303:SF57">
    <property type="entry name" value="HTH CENPB-TYPE DOMAIN-CONTAINING PROTEIN"/>
    <property type="match status" value="1"/>
</dbReference>
<proteinExistence type="predicted"/>
<evidence type="ECO:0000256" key="1">
    <source>
        <dbReference type="ARBA" id="ARBA00023125"/>
    </source>
</evidence>
<dbReference type="GO" id="GO:0005634">
    <property type="term" value="C:nucleus"/>
    <property type="evidence" value="ECO:0007669"/>
    <property type="project" value="TreeGrafter"/>
</dbReference>
<dbReference type="InterPro" id="IPR009057">
    <property type="entry name" value="Homeodomain-like_sf"/>
</dbReference>
<dbReference type="InterPro" id="IPR050863">
    <property type="entry name" value="CenT-Element_Derived"/>
</dbReference>
<dbReference type="GO" id="GO:0003677">
    <property type="term" value="F:DNA binding"/>
    <property type="evidence" value="ECO:0007669"/>
    <property type="project" value="UniProtKB-KW"/>
</dbReference>
<dbReference type="AlphaFoldDB" id="A0AAD5Q5U8"/>